<dbReference type="Gene3D" id="3.10.560.10">
    <property type="entry name" value="Outer membrane lipoprotein wza domain like"/>
    <property type="match status" value="1"/>
</dbReference>
<evidence type="ECO:0000259" key="2">
    <source>
        <dbReference type="SMART" id="SM00278"/>
    </source>
</evidence>
<feature type="domain" description="Helix-hairpin-helix DNA-binding motif class 1" evidence="2">
    <location>
        <begin position="170"/>
        <end position="189"/>
    </location>
</feature>
<dbReference type="Pfam" id="PF12836">
    <property type="entry name" value="HHH_3"/>
    <property type="match status" value="1"/>
</dbReference>
<dbReference type="Pfam" id="PF10531">
    <property type="entry name" value="SLBB"/>
    <property type="match status" value="1"/>
</dbReference>
<gene>
    <name evidence="3" type="ORF">PRVXT_001756</name>
</gene>
<organism evidence="3">
    <name type="scientific">Proteinivorax tanatarense</name>
    <dbReference type="NCBI Taxonomy" id="1260629"/>
    <lineage>
        <taxon>Bacteria</taxon>
        <taxon>Bacillati</taxon>
        <taxon>Bacillota</taxon>
        <taxon>Clostridia</taxon>
        <taxon>Eubacteriales</taxon>
        <taxon>Proteinivoracaceae</taxon>
        <taxon>Proteinivorax</taxon>
    </lineage>
</organism>
<accession>A0AAU7VII0</accession>
<evidence type="ECO:0000256" key="1">
    <source>
        <dbReference type="SAM" id="Phobius"/>
    </source>
</evidence>
<dbReference type="NCBIfam" id="TIGR00426">
    <property type="entry name" value="competence protein ComEA helix-hairpin-helix repeat region"/>
    <property type="match status" value="1"/>
</dbReference>
<dbReference type="PANTHER" id="PTHR21180:SF32">
    <property type="entry name" value="ENDONUCLEASE_EXONUCLEASE_PHOSPHATASE FAMILY DOMAIN-CONTAINING PROTEIN 1"/>
    <property type="match status" value="1"/>
</dbReference>
<dbReference type="AlphaFoldDB" id="A0AAU7VII0"/>
<reference evidence="3" key="1">
    <citation type="journal article" date="2013" name="Extremophiles">
        <title>Proteinivorax tanatarense gen. nov., sp. nov., an anaerobic, haloalkaliphilic, proteolytic bacterium isolated from a decaying algal bloom, and proposal of Proteinivoraceae fam. nov.</title>
        <authorList>
            <person name="Kevbrin V."/>
            <person name="Boltyanskaya Y."/>
            <person name="Zhilina T."/>
            <person name="Kolganova T."/>
            <person name="Lavrentjeva E."/>
            <person name="Kuznetsov B."/>
        </authorList>
    </citation>
    <scope>NUCLEOTIDE SEQUENCE</scope>
    <source>
        <strain evidence="3">Z-910T</strain>
    </source>
</reference>
<reference evidence="3" key="2">
    <citation type="submission" date="2024-06" db="EMBL/GenBank/DDBJ databases">
        <authorList>
            <person name="Petrova K.O."/>
            <person name="Toshchakov S.V."/>
            <person name="Boltjanskaja Y.V."/>
            <person name="Kevbrin V."/>
        </authorList>
    </citation>
    <scope>NUCLEOTIDE SEQUENCE</scope>
    <source>
        <strain evidence="3">Z-910T</strain>
    </source>
</reference>
<keyword evidence="1" id="KW-1133">Transmembrane helix</keyword>
<protein>
    <submittedName>
        <fullName evidence="3">Helix-hairpin-helix domain-containing protein</fullName>
    </submittedName>
</protein>
<sequence length="193" mass="21503">MELDKEKIIATILILTIVSVFGVVNWYRSYRNQEQPIIEKEATLDEDKDEKLDEKIIIHVTGFVNNPGVYQLNEGDRVIDAINKAGGVLEEGDKNALNLAAYVYDGEKITVPKLGEEIDQKDISASDGRGRVNINRATVEELTNLNGIGDARAEAIVQFREENGNFKSKEDIKQVAGIGPAIYDQIKDEITVR</sequence>
<dbReference type="GO" id="GO:0015627">
    <property type="term" value="C:type II protein secretion system complex"/>
    <property type="evidence" value="ECO:0007669"/>
    <property type="project" value="TreeGrafter"/>
</dbReference>
<feature type="domain" description="Helix-hairpin-helix DNA-binding motif class 1" evidence="2">
    <location>
        <begin position="140"/>
        <end position="159"/>
    </location>
</feature>
<dbReference type="InterPro" id="IPR003583">
    <property type="entry name" value="Hlx-hairpin-Hlx_DNA-bd_motif"/>
</dbReference>
<dbReference type="InterPro" id="IPR010994">
    <property type="entry name" value="RuvA_2-like"/>
</dbReference>
<keyword evidence="1" id="KW-0472">Membrane</keyword>
<evidence type="ECO:0000313" key="3">
    <source>
        <dbReference type="EMBL" id="XBX73755.1"/>
    </source>
</evidence>
<dbReference type="PANTHER" id="PTHR21180">
    <property type="entry name" value="ENDONUCLEASE/EXONUCLEASE/PHOSPHATASE FAMILY DOMAIN-CONTAINING PROTEIN 1"/>
    <property type="match status" value="1"/>
</dbReference>
<name>A0AAU7VII0_9FIRM</name>
<dbReference type="SUPFAM" id="SSF47781">
    <property type="entry name" value="RuvA domain 2-like"/>
    <property type="match status" value="1"/>
</dbReference>
<feature type="transmembrane region" description="Helical" evidence="1">
    <location>
        <begin position="7"/>
        <end position="27"/>
    </location>
</feature>
<dbReference type="RefSeq" id="WP_350342517.1">
    <property type="nucleotide sequence ID" value="NZ_CP158367.1"/>
</dbReference>
<proteinExistence type="predicted"/>
<dbReference type="EMBL" id="CP158367">
    <property type="protein sequence ID" value="XBX73755.1"/>
    <property type="molecule type" value="Genomic_DNA"/>
</dbReference>
<dbReference type="Gene3D" id="1.10.150.310">
    <property type="entry name" value="Tex RuvX-like domain-like"/>
    <property type="match status" value="1"/>
</dbReference>
<dbReference type="InterPro" id="IPR019554">
    <property type="entry name" value="Soluble_ligand-bd"/>
</dbReference>
<dbReference type="GO" id="GO:0006281">
    <property type="term" value="P:DNA repair"/>
    <property type="evidence" value="ECO:0007669"/>
    <property type="project" value="InterPro"/>
</dbReference>
<dbReference type="InterPro" id="IPR004509">
    <property type="entry name" value="Competence_ComEA_HhH"/>
</dbReference>
<keyword evidence="1" id="KW-0812">Transmembrane</keyword>
<dbReference type="SMART" id="SM00278">
    <property type="entry name" value="HhH1"/>
    <property type="match status" value="2"/>
</dbReference>
<dbReference type="GO" id="GO:0015628">
    <property type="term" value="P:protein secretion by the type II secretion system"/>
    <property type="evidence" value="ECO:0007669"/>
    <property type="project" value="TreeGrafter"/>
</dbReference>
<dbReference type="GO" id="GO:0003677">
    <property type="term" value="F:DNA binding"/>
    <property type="evidence" value="ECO:0007669"/>
    <property type="project" value="InterPro"/>
</dbReference>
<dbReference type="InterPro" id="IPR051675">
    <property type="entry name" value="Endo/Exo/Phosphatase_dom_1"/>
</dbReference>